<accession>A0A380TIA2</accession>
<dbReference type="GO" id="GO:0003824">
    <property type="term" value="F:catalytic activity"/>
    <property type="evidence" value="ECO:0007669"/>
    <property type="project" value="InterPro"/>
</dbReference>
<dbReference type="SUPFAM" id="SSF75708">
    <property type="entry name" value="Chemotaxis phosphatase CheZ"/>
    <property type="match status" value="1"/>
</dbReference>
<reference evidence="3" key="1">
    <citation type="submission" date="2018-07" db="EMBL/GenBank/DDBJ databases">
        <authorList>
            <person name="Quirk P.G."/>
            <person name="Krulwich T.A."/>
        </authorList>
    </citation>
    <scope>NUCLEOTIDE SEQUENCE</scope>
</reference>
<proteinExistence type="predicted"/>
<gene>
    <name evidence="3" type="ORF">DF3PB_530001</name>
</gene>
<dbReference type="GO" id="GO:0009288">
    <property type="term" value="C:bacterial-type flagellum"/>
    <property type="evidence" value="ECO:0007669"/>
    <property type="project" value="InterPro"/>
</dbReference>
<dbReference type="InterPro" id="IPR007439">
    <property type="entry name" value="Chemotax_Pase_CheZ"/>
</dbReference>
<evidence type="ECO:0000313" key="3">
    <source>
        <dbReference type="EMBL" id="SUS07908.1"/>
    </source>
</evidence>
<sequence>MSDLSQPREFTAEIRRLQRGSSSHGADAGQEPCSCRTAGSGQILAAIADLKQMLSGVAIAPEAASGSSAPADGAESAAMRDEVAALRRTIQRTKDELAALRAKRALPVAVSVTTNELDAVVEATETATNCILASAEEIDGAVRTLRAFCARDEEVSVLEEIAERVVRIFEACNFQDITGQRITKVVNTVKSVEASIDRMIDYLGGPAAFAEFAAPAEDPEDDTHLLNGPPLDIDSKISQDDIDKLFS</sequence>
<evidence type="ECO:0000256" key="1">
    <source>
        <dbReference type="SAM" id="Coils"/>
    </source>
</evidence>
<dbReference type="GO" id="GO:0050920">
    <property type="term" value="P:regulation of chemotaxis"/>
    <property type="evidence" value="ECO:0007669"/>
    <property type="project" value="InterPro"/>
</dbReference>
<feature type="coiled-coil region" evidence="1">
    <location>
        <begin position="76"/>
        <end position="103"/>
    </location>
</feature>
<organism evidence="3">
    <name type="scientific">metagenome</name>
    <dbReference type="NCBI Taxonomy" id="256318"/>
    <lineage>
        <taxon>unclassified sequences</taxon>
        <taxon>metagenomes</taxon>
    </lineage>
</organism>
<feature type="region of interest" description="Disordered" evidence="2">
    <location>
        <begin position="216"/>
        <end position="247"/>
    </location>
</feature>
<protein>
    <submittedName>
        <fullName evidence="3">Chemotaxis protein CheZ</fullName>
    </submittedName>
</protein>
<feature type="compositionally biased region" description="Basic and acidic residues" evidence="2">
    <location>
        <begin position="233"/>
        <end position="247"/>
    </location>
</feature>
<name>A0A380TIA2_9ZZZZ</name>
<dbReference type="AlphaFoldDB" id="A0A380TIA2"/>
<dbReference type="EMBL" id="UIDG01000479">
    <property type="protein sequence ID" value="SUS07908.1"/>
    <property type="molecule type" value="Genomic_DNA"/>
</dbReference>
<dbReference type="Pfam" id="PF04344">
    <property type="entry name" value="CheZ"/>
    <property type="match status" value="1"/>
</dbReference>
<dbReference type="Gene3D" id="1.10.287.500">
    <property type="entry name" value="Helix hairpin bin"/>
    <property type="match status" value="1"/>
</dbReference>
<evidence type="ECO:0000256" key="2">
    <source>
        <dbReference type="SAM" id="MobiDB-lite"/>
    </source>
</evidence>
<keyword evidence="1" id="KW-0175">Coiled coil</keyword>